<protein>
    <recommendedName>
        <fullName evidence="3">histidine kinase</fullName>
        <ecNumber evidence="3">2.7.13.3</ecNumber>
    </recommendedName>
</protein>
<proteinExistence type="predicted"/>
<feature type="transmembrane region" description="Helical" evidence="10">
    <location>
        <begin position="137"/>
        <end position="160"/>
    </location>
</feature>
<dbReference type="Gene3D" id="1.10.287.130">
    <property type="match status" value="1"/>
</dbReference>
<dbReference type="EC" id="2.7.13.3" evidence="3"/>
<dbReference type="CDD" id="cd06225">
    <property type="entry name" value="HAMP"/>
    <property type="match status" value="1"/>
</dbReference>
<keyword evidence="10" id="KW-0472">Membrane</keyword>
<keyword evidence="5" id="KW-0808">Transferase</keyword>
<dbReference type="InterPro" id="IPR003660">
    <property type="entry name" value="HAMP_dom"/>
</dbReference>
<dbReference type="InterPro" id="IPR003594">
    <property type="entry name" value="HATPase_dom"/>
</dbReference>
<dbReference type="PANTHER" id="PTHR45436">
    <property type="entry name" value="SENSOR HISTIDINE KINASE YKOH"/>
    <property type="match status" value="1"/>
</dbReference>
<dbReference type="CDD" id="cd00082">
    <property type="entry name" value="HisKA"/>
    <property type="match status" value="1"/>
</dbReference>
<organism evidence="13 14">
    <name type="scientific">Rhodanobacter denitrificans</name>
    <dbReference type="NCBI Taxonomy" id="666685"/>
    <lineage>
        <taxon>Bacteria</taxon>
        <taxon>Pseudomonadati</taxon>
        <taxon>Pseudomonadota</taxon>
        <taxon>Gammaproteobacteria</taxon>
        <taxon>Lysobacterales</taxon>
        <taxon>Rhodanobacteraceae</taxon>
        <taxon>Rhodanobacter</taxon>
    </lineage>
</organism>
<dbReference type="InterPro" id="IPR036890">
    <property type="entry name" value="HATPase_C_sf"/>
</dbReference>
<comment type="catalytic activity">
    <reaction evidence="1">
        <text>ATP + protein L-histidine = ADP + protein N-phospho-L-histidine.</text>
        <dbReference type="EC" id="2.7.13.3"/>
    </reaction>
</comment>
<evidence type="ECO:0000313" key="14">
    <source>
        <dbReference type="Proteomes" id="UP000249046"/>
    </source>
</evidence>
<reference evidence="13 14" key="1">
    <citation type="submission" date="2017-08" db="EMBL/GenBank/DDBJ databases">
        <title>Infants hospitalized years apart are colonized by the same room-sourced microbial strains.</title>
        <authorList>
            <person name="Brooks B."/>
            <person name="Olm M.R."/>
            <person name="Firek B.A."/>
            <person name="Baker R."/>
            <person name="Thomas B.C."/>
            <person name="Morowitz M.J."/>
            <person name="Banfield J.F."/>
        </authorList>
    </citation>
    <scope>NUCLEOTIDE SEQUENCE [LARGE SCALE GENOMIC DNA]</scope>
    <source>
        <strain evidence="13">S2_005_003_R2_42</strain>
    </source>
</reference>
<dbReference type="SMART" id="SM00388">
    <property type="entry name" value="HisKA"/>
    <property type="match status" value="1"/>
</dbReference>
<evidence type="ECO:0000256" key="5">
    <source>
        <dbReference type="ARBA" id="ARBA00022679"/>
    </source>
</evidence>
<dbReference type="Gene3D" id="3.30.565.10">
    <property type="entry name" value="Histidine kinase-like ATPase, C-terminal domain"/>
    <property type="match status" value="1"/>
</dbReference>
<evidence type="ECO:0000259" key="11">
    <source>
        <dbReference type="PROSITE" id="PS50109"/>
    </source>
</evidence>
<dbReference type="PANTHER" id="PTHR45436:SF16">
    <property type="entry name" value="HISTIDINE KINASE"/>
    <property type="match status" value="1"/>
</dbReference>
<gene>
    <name evidence="13" type="ORF">DI564_03590</name>
</gene>
<feature type="domain" description="HAMP" evidence="12">
    <location>
        <begin position="161"/>
        <end position="214"/>
    </location>
</feature>
<comment type="subcellular location">
    <subcellularLocation>
        <location evidence="2">Membrane</location>
    </subcellularLocation>
</comment>
<feature type="domain" description="Histidine kinase" evidence="11">
    <location>
        <begin position="222"/>
        <end position="422"/>
    </location>
</feature>
<evidence type="ECO:0000256" key="8">
    <source>
        <dbReference type="ARBA" id="ARBA00022989"/>
    </source>
</evidence>
<dbReference type="PROSITE" id="PS50109">
    <property type="entry name" value="HIS_KIN"/>
    <property type="match status" value="1"/>
</dbReference>
<accession>A0A2W5KQR6</accession>
<dbReference type="Proteomes" id="UP000249046">
    <property type="component" value="Unassembled WGS sequence"/>
</dbReference>
<dbReference type="InterPro" id="IPR003661">
    <property type="entry name" value="HisK_dim/P_dom"/>
</dbReference>
<dbReference type="SUPFAM" id="SSF47384">
    <property type="entry name" value="Homodimeric domain of signal transducing histidine kinase"/>
    <property type="match status" value="1"/>
</dbReference>
<dbReference type="InterPro" id="IPR036097">
    <property type="entry name" value="HisK_dim/P_sf"/>
</dbReference>
<dbReference type="Gene3D" id="6.10.340.10">
    <property type="match status" value="1"/>
</dbReference>
<keyword evidence="9" id="KW-0902">Two-component regulatory system</keyword>
<evidence type="ECO:0000256" key="4">
    <source>
        <dbReference type="ARBA" id="ARBA00022553"/>
    </source>
</evidence>
<dbReference type="InterPro" id="IPR050428">
    <property type="entry name" value="TCS_sensor_his_kinase"/>
</dbReference>
<feature type="transmembrane region" description="Helical" evidence="10">
    <location>
        <begin position="12"/>
        <end position="37"/>
    </location>
</feature>
<dbReference type="PROSITE" id="PS50885">
    <property type="entry name" value="HAMP"/>
    <property type="match status" value="1"/>
</dbReference>
<keyword evidence="4" id="KW-0597">Phosphoprotein</keyword>
<evidence type="ECO:0000256" key="3">
    <source>
        <dbReference type="ARBA" id="ARBA00012438"/>
    </source>
</evidence>
<dbReference type="GO" id="GO:0005886">
    <property type="term" value="C:plasma membrane"/>
    <property type="evidence" value="ECO:0007669"/>
    <property type="project" value="TreeGrafter"/>
</dbReference>
<dbReference type="SMART" id="SM00304">
    <property type="entry name" value="HAMP"/>
    <property type="match status" value="1"/>
</dbReference>
<evidence type="ECO:0000256" key="7">
    <source>
        <dbReference type="ARBA" id="ARBA00022777"/>
    </source>
</evidence>
<name>A0A2W5KQR6_9GAMM</name>
<dbReference type="AlphaFoldDB" id="A0A2W5KQR6"/>
<evidence type="ECO:0000313" key="13">
    <source>
        <dbReference type="EMBL" id="PZQ18399.1"/>
    </source>
</evidence>
<keyword evidence="6 10" id="KW-0812">Transmembrane</keyword>
<dbReference type="GO" id="GO:0000155">
    <property type="term" value="F:phosphorelay sensor kinase activity"/>
    <property type="evidence" value="ECO:0007669"/>
    <property type="project" value="InterPro"/>
</dbReference>
<dbReference type="InterPro" id="IPR005467">
    <property type="entry name" value="His_kinase_dom"/>
</dbReference>
<evidence type="ECO:0000256" key="10">
    <source>
        <dbReference type="SAM" id="Phobius"/>
    </source>
</evidence>
<keyword evidence="8 10" id="KW-1133">Transmembrane helix</keyword>
<dbReference type="SUPFAM" id="SSF55874">
    <property type="entry name" value="ATPase domain of HSP90 chaperone/DNA topoisomerase II/histidine kinase"/>
    <property type="match status" value="1"/>
</dbReference>
<sequence>MKPRRRLHRRLLAAFAVLTLGVAGLFAFYAIAFVYMVEDRFFVAQLDDEAAYLIQAQAATGGWPAPRSPHLALHTDSAAFPADLRASFAAEPRRREFPGHDGRHYHLLQLSGVDGRPAWLVAEVGDRLVVRPMRQRIFALLAWSGAIVLALALLLGAWIARRTSRPLAELADVVAGLQPGELPERLPAARGDDEIGTLTRGLEALIGRVRTFVAREQEFTRDASHELRTPLTVIRSAGERLAAEARLDDAQRRHLDHIRLSAAQLEQTVTTLLALAREQPLEAAGPTRLLPLIERVIVEQAPLIGERPIRVDLDVTPACTSAHPAAVLHIVLSNLIGNAFAHTERGTVRIDLAGGALRIANRGHAIDDTLRATLHQPFTKREGSAGFGLGLAIVQRLCDRHGIALAIVHDADGSRACVGLHA</sequence>
<evidence type="ECO:0000256" key="1">
    <source>
        <dbReference type="ARBA" id="ARBA00000085"/>
    </source>
</evidence>
<dbReference type="Pfam" id="PF02518">
    <property type="entry name" value="HATPase_c"/>
    <property type="match status" value="1"/>
</dbReference>
<dbReference type="Pfam" id="PF00512">
    <property type="entry name" value="HisKA"/>
    <property type="match status" value="1"/>
</dbReference>
<evidence type="ECO:0000256" key="2">
    <source>
        <dbReference type="ARBA" id="ARBA00004370"/>
    </source>
</evidence>
<keyword evidence="7" id="KW-0418">Kinase</keyword>
<evidence type="ECO:0000256" key="9">
    <source>
        <dbReference type="ARBA" id="ARBA00023012"/>
    </source>
</evidence>
<comment type="caution">
    <text evidence="13">The sequence shown here is derived from an EMBL/GenBank/DDBJ whole genome shotgun (WGS) entry which is preliminary data.</text>
</comment>
<evidence type="ECO:0000256" key="6">
    <source>
        <dbReference type="ARBA" id="ARBA00022692"/>
    </source>
</evidence>
<evidence type="ECO:0000259" key="12">
    <source>
        <dbReference type="PROSITE" id="PS50885"/>
    </source>
</evidence>
<dbReference type="SMART" id="SM00387">
    <property type="entry name" value="HATPase_c"/>
    <property type="match status" value="1"/>
</dbReference>
<dbReference type="Pfam" id="PF00672">
    <property type="entry name" value="HAMP"/>
    <property type="match status" value="1"/>
</dbReference>
<dbReference type="EMBL" id="QFPO01000003">
    <property type="protein sequence ID" value="PZQ18399.1"/>
    <property type="molecule type" value="Genomic_DNA"/>
</dbReference>
<dbReference type="SUPFAM" id="SSF158472">
    <property type="entry name" value="HAMP domain-like"/>
    <property type="match status" value="1"/>
</dbReference>